<evidence type="ECO:0000313" key="1">
    <source>
        <dbReference type="EMBL" id="MEQ2443716.1"/>
    </source>
</evidence>
<gene>
    <name evidence="1" type="ORF">WMO64_09580</name>
</gene>
<protein>
    <recommendedName>
        <fullName evidence="3">ASCH domain-containing protein</fullName>
    </recommendedName>
</protein>
<dbReference type="RefSeq" id="WP_349231819.1">
    <property type="nucleotide sequence ID" value="NZ_JBBMFK010000014.1"/>
</dbReference>
<evidence type="ECO:0008006" key="3">
    <source>
        <dbReference type="Google" id="ProtNLM"/>
    </source>
</evidence>
<sequence length="136" mass="16294">MKEWIMSANPLIYNHRLAFEQQNYIDWKQTRNFEIGDIVYIYCTKTISRVQYKTIVEKINMTASEISDDSRFWVKNVGNIYGRYMRLRLLGFTDRKELTFTELRKHGMTYAPQSPSRVKPELSDYLDFYFGGFTNE</sequence>
<organism evidence="1 2">
    <name type="scientific">Pseudoflavonifractor intestinihominis</name>
    <dbReference type="NCBI Taxonomy" id="3133171"/>
    <lineage>
        <taxon>Bacteria</taxon>
        <taxon>Bacillati</taxon>
        <taxon>Bacillota</taxon>
        <taxon>Clostridia</taxon>
        <taxon>Eubacteriales</taxon>
        <taxon>Oscillospiraceae</taxon>
        <taxon>Pseudoflavonifractor</taxon>
    </lineage>
</organism>
<dbReference type="Proteomes" id="UP001464378">
    <property type="component" value="Unassembled WGS sequence"/>
</dbReference>
<comment type="caution">
    <text evidence="1">The sequence shown here is derived from an EMBL/GenBank/DDBJ whole genome shotgun (WGS) entry which is preliminary data.</text>
</comment>
<dbReference type="EMBL" id="JBBMFK010000014">
    <property type="protein sequence ID" value="MEQ2443716.1"/>
    <property type="molecule type" value="Genomic_DNA"/>
</dbReference>
<proteinExistence type="predicted"/>
<name>A0ABV1E8T5_9FIRM</name>
<evidence type="ECO:0000313" key="2">
    <source>
        <dbReference type="Proteomes" id="UP001464378"/>
    </source>
</evidence>
<keyword evidence="2" id="KW-1185">Reference proteome</keyword>
<accession>A0ABV1E8T5</accession>
<reference evidence="1 2" key="1">
    <citation type="submission" date="2024-03" db="EMBL/GenBank/DDBJ databases">
        <title>Human intestinal bacterial collection.</title>
        <authorList>
            <person name="Pauvert C."/>
            <person name="Hitch T.C.A."/>
            <person name="Clavel T."/>
        </authorList>
    </citation>
    <scope>NUCLEOTIDE SEQUENCE [LARGE SCALE GENOMIC DNA]</scope>
    <source>
        <strain evidence="1 2">CLA-AP-H29</strain>
    </source>
</reference>